<reference evidence="2" key="1">
    <citation type="journal article" date="2014" name="Front. Microbiol.">
        <title>High frequency of phylogenetically diverse reductive dehalogenase-homologous genes in deep subseafloor sedimentary metagenomes.</title>
        <authorList>
            <person name="Kawai M."/>
            <person name="Futagami T."/>
            <person name="Toyoda A."/>
            <person name="Takaki Y."/>
            <person name="Nishi S."/>
            <person name="Hori S."/>
            <person name="Arai W."/>
            <person name="Tsubouchi T."/>
            <person name="Morono Y."/>
            <person name="Uchiyama I."/>
            <person name="Ito T."/>
            <person name="Fujiyama A."/>
            <person name="Inagaki F."/>
            <person name="Takami H."/>
        </authorList>
    </citation>
    <scope>NUCLEOTIDE SEQUENCE</scope>
    <source>
        <strain evidence="2">Expedition CK06-06</strain>
    </source>
</reference>
<dbReference type="AlphaFoldDB" id="X1SI34"/>
<organism evidence="2">
    <name type="scientific">marine sediment metagenome</name>
    <dbReference type="NCBI Taxonomy" id="412755"/>
    <lineage>
        <taxon>unclassified sequences</taxon>
        <taxon>metagenomes</taxon>
        <taxon>ecological metagenomes</taxon>
    </lineage>
</organism>
<evidence type="ECO:0000313" key="2">
    <source>
        <dbReference type="EMBL" id="GAI92613.1"/>
    </source>
</evidence>
<dbReference type="EMBL" id="BARW01021842">
    <property type="protein sequence ID" value="GAI92613.1"/>
    <property type="molecule type" value="Genomic_DNA"/>
</dbReference>
<feature type="non-terminal residue" evidence="2">
    <location>
        <position position="1"/>
    </location>
</feature>
<name>X1SI34_9ZZZZ</name>
<comment type="caution">
    <text evidence="2">The sequence shown here is derived from an EMBL/GenBank/DDBJ whole genome shotgun (WGS) entry which is preliminary data.</text>
</comment>
<protein>
    <submittedName>
        <fullName evidence="2">Uncharacterized protein</fullName>
    </submittedName>
</protein>
<accession>X1SI34</accession>
<gene>
    <name evidence="2" type="ORF">S12H4_36612</name>
</gene>
<sequence length="151" mass="16241">SAWNTLLTNIGKPFLPIKRGILDSLTDTVNELNALVTGDVKGFLFGVPKTAAAAAKYADPKRTILDDIGLTDIITDTINEFKALAAGDVEGFLFGVPKTEITGDKTTDPGEPTGTSKSETNIILTGNNEFHNESLEQEVRRHTAVSYGYAR</sequence>
<evidence type="ECO:0000256" key="1">
    <source>
        <dbReference type="SAM" id="MobiDB-lite"/>
    </source>
</evidence>
<feature type="region of interest" description="Disordered" evidence="1">
    <location>
        <begin position="100"/>
        <end position="119"/>
    </location>
</feature>
<proteinExistence type="predicted"/>